<evidence type="ECO:0000256" key="2">
    <source>
        <dbReference type="ARBA" id="ARBA00022692"/>
    </source>
</evidence>
<dbReference type="PANTHER" id="PTHR31465:SF35">
    <property type="entry name" value="RTA1 DOMAIN PROTEIN-RELATED"/>
    <property type="match status" value="1"/>
</dbReference>
<evidence type="ECO:0000256" key="4">
    <source>
        <dbReference type="ARBA" id="ARBA00023136"/>
    </source>
</evidence>
<evidence type="ECO:0008006" key="9">
    <source>
        <dbReference type="Google" id="ProtNLM"/>
    </source>
</evidence>
<evidence type="ECO:0000256" key="3">
    <source>
        <dbReference type="ARBA" id="ARBA00022989"/>
    </source>
</evidence>
<proteinExistence type="predicted"/>
<dbReference type="EMBL" id="KV878688">
    <property type="protein sequence ID" value="OJJ69610.1"/>
    <property type="molecule type" value="Genomic_DNA"/>
</dbReference>
<sequence length="312" mass="35526">MPSEYHLYEYTPSTIAATCATACCGLLTICHLIHYFAQRTWFFTPFIIGCIFETTGYTARIISSKQPPLQWTITPYIMQELLLLLAPSLFAASIYMILARIIRVSKGESYSLVPAHWITRIFVIGDIIAILGQATGGGILSTTSFNPSSTSKSNKSRQTLGNWIIIGGLIAQVIFFGLFILVSGVFDARITTYLAQRGRRQHYRQHRQHDRRYPPWRQLLKVLYVVDVLIIGRCVFRVVEFAQGRTGELQRKEVWMYAFDGLLMVLVMVILLFWHPSSLGYGKGVRGGGDVEGVKMKRRRRRRSSSHRRGRV</sequence>
<dbReference type="GO" id="GO:0016020">
    <property type="term" value="C:membrane"/>
    <property type="evidence" value="ECO:0007669"/>
    <property type="project" value="UniProtKB-SubCell"/>
</dbReference>
<evidence type="ECO:0000256" key="5">
    <source>
        <dbReference type="SAM" id="MobiDB-lite"/>
    </source>
</evidence>
<keyword evidence="8" id="KW-1185">Reference proteome</keyword>
<dbReference type="OrthoDB" id="3358017at2759"/>
<feature type="transmembrane region" description="Helical" evidence="6">
    <location>
        <begin position="254"/>
        <end position="274"/>
    </location>
</feature>
<reference evidence="8" key="1">
    <citation type="journal article" date="2017" name="Genome Biol.">
        <title>Comparative genomics reveals high biological diversity and specific adaptations in the industrially and medically important fungal genus Aspergillus.</title>
        <authorList>
            <person name="de Vries R.P."/>
            <person name="Riley R."/>
            <person name="Wiebenga A."/>
            <person name="Aguilar-Osorio G."/>
            <person name="Amillis S."/>
            <person name="Uchima C.A."/>
            <person name="Anderluh G."/>
            <person name="Asadollahi M."/>
            <person name="Askin M."/>
            <person name="Barry K."/>
            <person name="Battaglia E."/>
            <person name="Bayram O."/>
            <person name="Benocci T."/>
            <person name="Braus-Stromeyer S.A."/>
            <person name="Caldana C."/>
            <person name="Canovas D."/>
            <person name="Cerqueira G.C."/>
            <person name="Chen F."/>
            <person name="Chen W."/>
            <person name="Choi C."/>
            <person name="Clum A."/>
            <person name="Dos Santos R.A."/>
            <person name="Damasio A.R."/>
            <person name="Diallinas G."/>
            <person name="Emri T."/>
            <person name="Fekete E."/>
            <person name="Flipphi M."/>
            <person name="Freyberg S."/>
            <person name="Gallo A."/>
            <person name="Gournas C."/>
            <person name="Habgood R."/>
            <person name="Hainaut M."/>
            <person name="Harispe M.L."/>
            <person name="Henrissat B."/>
            <person name="Hilden K.S."/>
            <person name="Hope R."/>
            <person name="Hossain A."/>
            <person name="Karabika E."/>
            <person name="Karaffa L."/>
            <person name="Karanyi Z."/>
            <person name="Krasevec N."/>
            <person name="Kuo A."/>
            <person name="Kusch H."/>
            <person name="LaButti K."/>
            <person name="Lagendijk E.L."/>
            <person name="Lapidus A."/>
            <person name="Levasseur A."/>
            <person name="Lindquist E."/>
            <person name="Lipzen A."/>
            <person name="Logrieco A.F."/>
            <person name="MacCabe A."/>
            <person name="Maekelae M.R."/>
            <person name="Malavazi I."/>
            <person name="Melin P."/>
            <person name="Meyer V."/>
            <person name="Mielnichuk N."/>
            <person name="Miskei M."/>
            <person name="Molnar A.P."/>
            <person name="Mule G."/>
            <person name="Ngan C.Y."/>
            <person name="Orejas M."/>
            <person name="Orosz E."/>
            <person name="Ouedraogo J.P."/>
            <person name="Overkamp K.M."/>
            <person name="Park H.-S."/>
            <person name="Perrone G."/>
            <person name="Piumi F."/>
            <person name="Punt P.J."/>
            <person name="Ram A.F."/>
            <person name="Ramon A."/>
            <person name="Rauscher S."/>
            <person name="Record E."/>
            <person name="Riano-Pachon D.M."/>
            <person name="Robert V."/>
            <person name="Roehrig J."/>
            <person name="Ruller R."/>
            <person name="Salamov A."/>
            <person name="Salih N.S."/>
            <person name="Samson R.A."/>
            <person name="Sandor E."/>
            <person name="Sanguinetti M."/>
            <person name="Schuetze T."/>
            <person name="Sepcic K."/>
            <person name="Shelest E."/>
            <person name="Sherlock G."/>
            <person name="Sophianopoulou V."/>
            <person name="Squina F.M."/>
            <person name="Sun H."/>
            <person name="Susca A."/>
            <person name="Todd R.B."/>
            <person name="Tsang A."/>
            <person name="Unkles S.E."/>
            <person name="van de Wiele N."/>
            <person name="van Rossen-Uffink D."/>
            <person name="Oliveira J.V."/>
            <person name="Vesth T.C."/>
            <person name="Visser J."/>
            <person name="Yu J.-H."/>
            <person name="Zhou M."/>
            <person name="Andersen M.R."/>
            <person name="Archer D.B."/>
            <person name="Baker S.E."/>
            <person name="Benoit I."/>
            <person name="Brakhage A.A."/>
            <person name="Braus G.H."/>
            <person name="Fischer R."/>
            <person name="Frisvad J.C."/>
            <person name="Goldman G.H."/>
            <person name="Houbraken J."/>
            <person name="Oakley B."/>
            <person name="Pocsi I."/>
            <person name="Scazzocchio C."/>
            <person name="Seiboth B."/>
            <person name="vanKuyk P.A."/>
            <person name="Wortman J."/>
            <person name="Dyer P.S."/>
            <person name="Grigoriev I.V."/>
        </authorList>
    </citation>
    <scope>NUCLEOTIDE SEQUENCE [LARGE SCALE GENOMIC DNA]</scope>
    <source>
        <strain evidence="8">CBS 101740 / IMI 381727 / IBT 21946</strain>
    </source>
</reference>
<comment type="subcellular location">
    <subcellularLocation>
        <location evidence="1">Membrane</location>
        <topology evidence="1">Multi-pass membrane protein</topology>
    </subcellularLocation>
</comment>
<dbReference type="AlphaFoldDB" id="A0A1L9UD60"/>
<dbReference type="STRING" id="767769.A0A1L9UD60"/>
<feature type="transmembrane region" description="Helical" evidence="6">
    <location>
        <begin position="81"/>
        <end position="102"/>
    </location>
</feature>
<keyword evidence="2 6" id="KW-0812">Transmembrane</keyword>
<feature type="region of interest" description="Disordered" evidence="5">
    <location>
        <begin position="292"/>
        <end position="312"/>
    </location>
</feature>
<feature type="transmembrane region" description="Helical" evidence="6">
    <location>
        <begin position="117"/>
        <end position="140"/>
    </location>
</feature>
<dbReference type="OMA" id="RIHRWEN"/>
<evidence type="ECO:0000256" key="1">
    <source>
        <dbReference type="ARBA" id="ARBA00004141"/>
    </source>
</evidence>
<dbReference type="PANTHER" id="PTHR31465">
    <property type="entry name" value="PROTEIN RTA1-RELATED"/>
    <property type="match status" value="1"/>
</dbReference>
<evidence type="ECO:0000313" key="8">
    <source>
        <dbReference type="Proteomes" id="UP000184499"/>
    </source>
</evidence>
<dbReference type="InterPro" id="IPR007568">
    <property type="entry name" value="RTA1"/>
</dbReference>
<accession>A0A1L9UD60</accession>
<evidence type="ECO:0000313" key="7">
    <source>
        <dbReference type="EMBL" id="OJJ69610.1"/>
    </source>
</evidence>
<dbReference type="Proteomes" id="UP000184499">
    <property type="component" value="Unassembled WGS sequence"/>
</dbReference>
<dbReference type="VEuPathDB" id="FungiDB:ASPBRDRAFT_157628"/>
<organism evidence="7 8">
    <name type="scientific">Aspergillus brasiliensis (strain CBS 101740 / IMI 381727 / IBT 21946)</name>
    <dbReference type="NCBI Taxonomy" id="767769"/>
    <lineage>
        <taxon>Eukaryota</taxon>
        <taxon>Fungi</taxon>
        <taxon>Dikarya</taxon>
        <taxon>Ascomycota</taxon>
        <taxon>Pezizomycotina</taxon>
        <taxon>Eurotiomycetes</taxon>
        <taxon>Eurotiomycetidae</taxon>
        <taxon>Eurotiales</taxon>
        <taxon>Aspergillaceae</taxon>
        <taxon>Aspergillus</taxon>
        <taxon>Aspergillus subgen. Circumdati</taxon>
    </lineage>
</organism>
<keyword evidence="3 6" id="KW-1133">Transmembrane helix</keyword>
<evidence type="ECO:0000256" key="6">
    <source>
        <dbReference type="SAM" id="Phobius"/>
    </source>
</evidence>
<protein>
    <recommendedName>
        <fullName evidence="9">RTA1 domain protein</fullName>
    </recommendedName>
</protein>
<feature type="compositionally biased region" description="Basic residues" evidence="5">
    <location>
        <begin position="296"/>
        <end position="312"/>
    </location>
</feature>
<dbReference type="Pfam" id="PF04479">
    <property type="entry name" value="RTA1"/>
    <property type="match status" value="1"/>
</dbReference>
<dbReference type="RefSeq" id="XP_067476859.1">
    <property type="nucleotide sequence ID" value="XM_067619426.1"/>
</dbReference>
<gene>
    <name evidence="7" type="ORF">ASPBRDRAFT_157628</name>
</gene>
<feature type="transmembrane region" description="Helical" evidence="6">
    <location>
        <begin position="42"/>
        <end position="60"/>
    </location>
</feature>
<feature type="transmembrane region" description="Helical" evidence="6">
    <location>
        <begin position="12"/>
        <end position="36"/>
    </location>
</feature>
<dbReference type="GeneID" id="93571914"/>
<keyword evidence="4 6" id="KW-0472">Membrane</keyword>
<feature type="transmembrane region" description="Helical" evidence="6">
    <location>
        <begin position="160"/>
        <end position="186"/>
    </location>
</feature>
<name>A0A1L9UD60_ASPBC</name>